<sequence length="74" mass="9037">MINVEKTEFKEGYFRSLGYDETQKQLHVRFEDGSYIIYYEVFKLDYVGLMSSNNMKKFFEDRIKPRFPCKKMND</sequence>
<dbReference type="EMBL" id="FOGT01000005">
    <property type="protein sequence ID" value="SER93081.1"/>
    <property type="molecule type" value="Genomic_DNA"/>
</dbReference>
<dbReference type="Pfam" id="PF13619">
    <property type="entry name" value="KTSC"/>
    <property type="match status" value="1"/>
</dbReference>
<gene>
    <name evidence="2" type="ORF">SAMN05518684_105161</name>
</gene>
<dbReference type="STRING" id="1601833.SAMN05518684_105161"/>
<dbReference type="Proteomes" id="UP000198571">
    <property type="component" value="Unassembled WGS sequence"/>
</dbReference>
<reference evidence="3" key="1">
    <citation type="submission" date="2016-10" db="EMBL/GenBank/DDBJ databases">
        <authorList>
            <person name="Varghese N."/>
            <person name="Submissions S."/>
        </authorList>
    </citation>
    <scope>NUCLEOTIDE SEQUENCE [LARGE SCALE GENOMIC DNA]</scope>
    <source>
        <strain evidence="3">S9</strain>
    </source>
</reference>
<evidence type="ECO:0000313" key="3">
    <source>
        <dbReference type="Proteomes" id="UP000198571"/>
    </source>
</evidence>
<proteinExistence type="predicted"/>
<evidence type="ECO:0000313" key="2">
    <source>
        <dbReference type="EMBL" id="SER93081.1"/>
    </source>
</evidence>
<organism evidence="2 3">
    <name type="scientific">Salipaludibacillus aurantiacus</name>
    <dbReference type="NCBI Taxonomy" id="1601833"/>
    <lineage>
        <taxon>Bacteria</taxon>
        <taxon>Bacillati</taxon>
        <taxon>Bacillota</taxon>
        <taxon>Bacilli</taxon>
        <taxon>Bacillales</taxon>
        <taxon>Bacillaceae</taxon>
    </lineage>
</organism>
<name>A0A1H9T7D1_9BACI</name>
<feature type="domain" description="KTSC" evidence="1">
    <location>
        <begin position="14"/>
        <end position="67"/>
    </location>
</feature>
<accession>A0A1H9T7D1</accession>
<dbReference type="InterPro" id="IPR025309">
    <property type="entry name" value="KTSC_dom"/>
</dbReference>
<dbReference type="AlphaFoldDB" id="A0A1H9T7D1"/>
<evidence type="ECO:0000259" key="1">
    <source>
        <dbReference type="Pfam" id="PF13619"/>
    </source>
</evidence>
<protein>
    <submittedName>
        <fullName evidence="2">KTSC domain-containing protein</fullName>
    </submittedName>
</protein>
<keyword evidence="3" id="KW-1185">Reference proteome</keyword>